<accession>A0ABY5APV6</accession>
<gene>
    <name evidence="1" type="ORF">NEA10_18830</name>
</gene>
<evidence type="ECO:0000313" key="2">
    <source>
        <dbReference type="Proteomes" id="UP001056708"/>
    </source>
</evidence>
<sequence length="232" mass="25550">MNTPDTLPQSLPRKLAKVLLHPLVVSSVAVTGIAAFQAERLTERVTEALFPAAPAPVTEVKALLVNQFEGKTELTTAEVLLETVVRTHQDRMLGHLYLGQTAVLYQGIGRVRAGIDLDELEVKSVDRANGEIHILLPPPYLVQADLDIDESSILEHQRRWLAPNVEAQLYSEAQQTALLQIREQACQDGVLQKADQEAEALIRSILQAADYQEITIESQLGRSSSCLMNAAR</sequence>
<reference evidence="1" key="1">
    <citation type="submission" date="2022-06" db="EMBL/GenBank/DDBJ databases">
        <title>Genome sequence of Phormidium yuhuli AB48 isolated from an industrial photobioreactor environment.</title>
        <authorList>
            <person name="Qiu Y."/>
            <person name="Noonan A.J.C."/>
            <person name="Dofher K."/>
            <person name="Koch M."/>
            <person name="Kieft B."/>
            <person name="Lin X."/>
            <person name="Ziels R.M."/>
            <person name="Hallam S.J."/>
        </authorList>
    </citation>
    <scope>NUCLEOTIDE SEQUENCE</scope>
    <source>
        <strain evidence="1">AB48</strain>
    </source>
</reference>
<proteinExistence type="predicted"/>
<dbReference type="Pfam" id="PF14014">
    <property type="entry name" value="DUF4230"/>
    <property type="match status" value="1"/>
</dbReference>
<dbReference type="EMBL" id="CP098611">
    <property type="protein sequence ID" value="USR90850.1"/>
    <property type="molecule type" value="Genomic_DNA"/>
</dbReference>
<name>A0ABY5APV6_9CYAN</name>
<dbReference type="Proteomes" id="UP001056708">
    <property type="component" value="Chromosome"/>
</dbReference>
<organism evidence="1 2">
    <name type="scientific">Phormidium yuhuli AB48</name>
    <dbReference type="NCBI Taxonomy" id="2940671"/>
    <lineage>
        <taxon>Bacteria</taxon>
        <taxon>Bacillati</taxon>
        <taxon>Cyanobacteriota</taxon>
        <taxon>Cyanophyceae</taxon>
        <taxon>Oscillatoriophycideae</taxon>
        <taxon>Oscillatoriales</taxon>
        <taxon>Oscillatoriaceae</taxon>
        <taxon>Phormidium</taxon>
        <taxon>Phormidium yuhuli</taxon>
    </lineage>
</organism>
<dbReference type="InterPro" id="IPR025324">
    <property type="entry name" value="DUF4230"/>
</dbReference>
<evidence type="ECO:0000313" key="1">
    <source>
        <dbReference type="EMBL" id="USR90850.1"/>
    </source>
</evidence>
<dbReference type="RefSeq" id="WP_252662874.1">
    <property type="nucleotide sequence ID" value="NZ_CP098611.1"/>
</dbReference>
<keyword evidence="2" id="KW-1185">Reference proteome</keyword>
<protein>
    <submittedName>
        <fullName evidence="1">DUF4230 domain-containing protein</fullName>
    </submittedName>
</protein>